<keyword evidence="2" id="KW-1133">Transmembrane helix</keyword>
<dbReference type="RefSeq" id="WP_282212020.1">
    <property type="nucleotide sequence ID" value="NZ_CP118247.1"/>
</dbReference>
<feature type="transmembrane region" description="Helical" evidence="2">
    <location>
        <begin position="12"/>
        <end position="31"/>
    </location>
</feature>
<feature type="transmembrane region" description="Helical" evidence="2">
    <location>
        <begin position="43"/>
        <end position="69"/>
    </location>
</feature>
<evidence type="ECO:0000256" key="2">
    <source>
        <dbReference type="SAM" id="Phobius"/>
    </source>
</evidence>
<proteinExistence type="predicted"/>
<keyword evidence="2" id="KW-0812">Transmembrane</keyword>
<dbReference type="EMBL" id="CP118247">
    <property type="protein sequence ID" value="WDR06506.1"/>
    <property type="molecule type" value="Genomic_DNA"/>
</dbReference>
<name>A0ABY7YYV2_9HYPH</name>
<dbReference type="Proteomes" id="UP001222118">
    <property type="component" value="Chromosome"/>
</dbReference>
<keyword evidence="4" id="KW-1185">Reference proteome</keyword>
<accession>A0ABY7YYV2</accession>
<reference evidence="3 4" key="1">
    <citation type="submission" date="2023-02" db="EMBL/GenBank/DDBJ databases">
        <title>Devosia chondri sp. nov., isolated from the phycosphere of marine algae.</title>
        <authorList>
            <person name="Kim J.M."/>
            <person name="Lee J.K."/>
            <person name="Choi B.J."/>
            <person name="Bayburt H."/>
            <person name="Jeon C.O."/>
        </authorList>
    </citation>
    <scope>NUCLEOTIDE SEQUENCE [LARGE SCALE GENOMIC DNA]</scope>
    <source>
        <strain evidence="3 4">G2-5</strain>
    </source>
</reference>
<feature type="compositionally biased region" description="Acidic residues" evidence="1">
    <location>
        <begin position="260"/>
        <end position="270"/>
    </location>
</feature>
<keyword evidence="2" id="KW-0472">Membrane</keyword>
<organism evidence="3 4">
    <name type="scientific">Devosia rhodophyticola</name>
    <dbReference type="NCBI Taxonomy" id="3026423"/>
    <lineage>
        <taxon>Bacteria</taxon>
        <taxon>Pseudomonadati</taxon>
        <taxon>Pseudomonadota</taxon>
        <taxon>Alphaproteobacteria</taxon>
        <taxon>Hyphomicrobiales</taxon>
        <taxon>Devosiaceae</taxon>
        <taxon>Devosia</taxon>
    </lineage>
</organism>
<evidence type="ECO:0000313" key="4">
    <source>
        <dbReference type="Proteomes" id="UP001222118"/>
    </source>
</evidence>
<evidence type="ECO:0000256" key="1">
    <source>
        <dbReference type="SAM" id="MobiDB-lite"/>
    </source>
</evidence>
<feature type="region of interest" description="Disordered" evidence="1">
    <location>
        <begin position="250"/>
        <end position="270"/>
    </location>
</feature>
<protein>
    <submittedName>
        <fullName evidence="3">DUF1499 domain-containing protein</fullName>
    </submittedName>
</protein>
<dbReference type="InterPro" id="IPR010865">
    <property type="entry name" value="DUF1499"/>
</dbReference>
<sequence length="270" mass="29807">MRILIRTSKWAIWSRRIASIAVPMVVIPLVLHHLQLLASDSFLNLAMITLAVTVMGLISALIALVRLWIIGDQGWGRAISALLLCILCLIPFGYAAALLLRYPETTDVATTQRQLLPLVFDPTTRQMSPPRLLDDARQEKAFPNAKTRNYPLNAAQTFALVARMIDDQGWEIRGRHDPTGSDDPGTINARMTTLLGFRDEAVVRVSGDATRSSVDMRSASLNATHDLGANGLRIEKFLGTLDNQVTDLLRDNPNINQPLDADDDPPEPQP</sequence>
<gene>
    <name evidence="3" type="ORF">PSQ90_03295</name>
</gene>
<feature type="transmembrane region" description="Helical" evidence="2">
    <location>
        <begin position="81"/>
        <end position="102"/>
    </location>
</feature>
<dbReference type="Pfam" id="PF07386">
    <property type="entry name" value="DUF1499"/>
    <property type="match status" value="1"/>
</dbReference>
<evidence type="ECO:0000313" key="3">
    <source>
        <dbReference type="EMBL" id="WDR06506.1"/>
    </source>
</evidence>